<organism evidence="8 9">
    <name type="scientific">Algicella marina</name>
    <dbReference type="NCBI Taxonomy" id="2683284"/>
    <lineage>
        <taxon>Bacteria</taxon>
        <taxon>Pseudomonadati</taxon>
        <taxon>Pseudomonadota</taxon>
        <taxon>Alphaproteobacteria</taxon>
        <taxon>Rhodobacterales</taxon>
        <taxon>Paracoccaceae</taxon>
        <taxon>Algicella</taxon>
    </lineage>
</organism>
<dbReference type="GO" id="GO:0009360">
    <property type="term" value="C:DNA polymerase III complex"/>
    <property type="evidence" value="ECO:0007669"/>
    <property type="project" value="TreeGrafter"/>
</dbReference>
<keyword evidence="3" id="KW-0548">Nucleotidyltransferase</keyword>
<dbReference type="InterPro" id="IPR005790">
    <property type="entry name" value="DNA_polIII_delta"/>
</dbReference>
<evidence type="ECO:0000256" key="1">
    <source>
        <dbReference type="ARBA" id="ARBA00012417"/>
    </source>
</evidence>
<keyword evidence="5" id="KW-0239">DNA-directed DNA polymerase</keyword>
<evidence type="ECO:0000313" key="9">
    <source>
        <dbReference type="Proteomes" id="UP000464495"/>
    </source>
</evidence>
<dbReference type="EC" id="2.7.7.7" evidence="1"/>
<dbReference type="Gene3D" id="3.40.50.300">
    <property type="entry name" value="P-loop containing nucleotide triphosphate hydrolases"/>
    <property type="match status" value="1"/>
</dbReference>
<sequence>MKLNPRDAGSFFTRPDTSRSGILIHGQDAMRVALKRQDLIRALIGPNGAEEMRLERMSGSDLRRDPARLDDAIKAQGFFPGQRVVLVEDATDGLAKLMEQALSSWQKGDAMLVVTAGQLNARSALRKLFEGDRQALAAAIYTDPASREELEAELVRAGIREVPPAAMNDLMALGRVLDPGDFRQTLEKLALFKLGDESPLTGEDIAAVAPQDADADIDDVIHMVAEGSVATLGDALARLGGQGTNPTTLCIALMRHFRLLYAAASDPQGPESALSRARPPVFGPRRDRMVRQARGWGVMRLEPVLALITDTDLSLRSARPLPGMAVVERLLIRIAMQHGR</sequence>
<dbReference type="InterPro" id="IPR027417">
    <property type="entry name" value="P-loop_NTPase"/>
</dbReference>
<keyword evidence="9" id="KW-1185">Reference proteome</keyword>
<dbReference type="GO" id="GO:0003677">
    <property type="term" value="F:DNA binding"/>
    <property type="evidence" value="ECO:0007669"/>
    <property type="project" value="InterPro"/>
</dbReference>
<evidence type="ECO:0000256" key="2">
    <source>
        <dbReference type="ARBA" id="ARBA00022679"/>
    </source>
</evidence>
<dbReference type="GO" id="GO:0006261">
    <property type="term" value="P:DNA-templated DNA replication"/>
    <property type="evidence" value="ECO:0007669"/>
    <property type="project" value="TreeGrafter"/>
</dbReference>
<dbReference type="Gene3D" id="1.20.272.10">
    <property type="match status" value="1"/>
</dbReference>
<evidence type="ECO:0000256" key="4">
    <source>
        <dbReference type="ARBA" id="ARBA00022705"/>
    </source>
</evidence>
<keyword evidence="2" id="KW-0808">Transferase</keyword>
<comment type="catalytic activity">
    <reaction evidence="7">
        <text>DNA(n) + a 2'-deoxyribonucleoside 5'-triphosphate = DNA(n+1) + diphosphate</text>
        <dbReference type="Rhea" id="RHEA:22508"/>
        <dbReference type="Rhea" id="RHEA-COMP:17339"/>
        <dbReference type="Rhea" id="RHEA-COMP:17340"/>
        <dbReference type="ChEBI" id="CHEBI:33019"/>
        <dbReference type="ChEBI" id="CHEBI:61560"/>
        <dbReference type="ChEBI" id="CHEBI:173112"/>
        <dbReference type="EC" id="2.7.7.7"/>
    </reaction>
</comment>
<evidence type="ECO:0000313" key="8">
    <source>
        <dbReference type="EMBL" id="QHQ36610.1"/>
    </source>
</evidence>
<proteinExistence type="inferred from homology"/>
<gene>
    <name evidence="8" type="ORF">GO499_16235</name>
</gene>
<dbReference type="EMBL" id="CP046620">
    <property type="protein sequence ID" value="QHQ36610.1"/>
    <property type="molecule type" value="Genomic_DNA"/>
</dbReference>
<protein>
    <recommendedName>
        <fullName evidence="1">DNA-directed DNA polymerase</fullName>
        <ecNumber evidence="1">2.7.7.7</ecNumber>
    </recommendedName>
</protein>
<dbReference type="AlphaFoldDB" id="A0A6P1T4H7"/>
<dbReference type="GO" id="GO:0003887">
    <property type="term" value="F:DNA-directed DNA polymerase activity"/>
    <property type="evidence" value="ECO:0007669"/>
    <property type="project" value="UniProtKB-KW"/>
</dbReference>
<dbReference type="InterPro" id="IPR008921">
    <property type="entry name" value="DNA_pol3_clamp-load_cplx_C"/>
</dbReference>
<reference evidence="8 9" key="1">
    <citation type="submission" date="2019-12" db="EMBL/GenBank/DDBJ databases">
        <title>Complete genome sequence of Algicella marina strain 9Alg 56(T) isolated from the red alga Tichocarpus crinitus.</title>
        <authorList>
            <person name="Kim S.-G."/>
            <person name="Nedashkovskaya O.I."/>
        </authorList>
    </citation>
    <scope>NUCLEOTIDE SEQUENCE [LARGE SCALE GENOMIC DNA]</scope>
    <source>
        <strain evidence="8 9">9Alg 56</strain>
    </source>
</reference>
<dbReference type="SUPFAM" id="SSF48019">
    <property type="entry name" value="post-AAA+ oligomerization domain-like"/>
    <property type="match status" value="1"/>
</dbReference>
<evidence type="ECO:0000256" key="7">
    <source>
        <dbReference type="ARBA" id="ARBA00049244"/>
    </source>
</evidence>
<evidence type="ECO:0000256" key="3">
    <source>
        <dbReference type="ARBA" id="ARBA00022695"/>
    </source>
</evidence>
<comment type="similarity">
    <text evidence="6">Belongs to the DNA polymerase HolA subunit family.</text>
</comment>
<evidence type="ECO:0000256" key="5">
    <source>
        <dbReference type="ARBA" id="ARBA00022932"/>
    </source>
</evidence>
<dbReference type="PANTHER" id="PTHR34388">
    <property type="entry name" value="DNA POLYMERASE III SUBUNIT DELTA"/>
    <property type="match status" value="1"/>
</dbReference>
<keyword evidence="4" id="KW-0235">DNA replication</keyword>
<dbReference type="KEGG" id="amaq:GO499_16235"/>
<evidence type="ECO:0000256" key="6">
    <source>
        <dbReference type="ARBA" id="ARBA00034754"/>
    </source>
</evidence>
<dbReference type="NCBIfam" id="TIGR01128">
    <property type="entry name" value="holA"/>
    <property type="match status" value="1"/>
</dbReference>
<dbReference type="Proteomes" id="UP000464495">
    <property type="component" value="Chromosome"/>
</dbReference>
<name>A0A6P1T4H7_9RHOB</name>
<accession>A0A6P1T4H7</accession>
<dbReference type="PANTHER" id="PTHR34388:SF1">
    <property type="entry name" value="DNA POLYMERASE III SUBUNIT DELTA"/>
    <property type="match status" value="1"/>
</dbReference>